<sequence length="85" mass="9605">MDPHTTVFSSRFPEALGSVDDESGRPMQENSGDLKGARKEINKLLVPGLLVETNPWPESLSNPEPNFWTEYERVSNQEDEKLTSK</sequence>
<reference evidence="2 4" key="1">
    <citation type="submission" date="2014-06" db="EMBL/GenBank/DDBJ databases">
        <title>Evolutionary Origins and Diversification of the Mycorrhizal Mutualists.</title>
        <authorList>
            <consortium name="DOE Joint Genome Institute"/>
            <consortium name="Mycorrhizal Genomics Consortium"/>
            <person name="Kohler A."/>
            <person name="Kuo A."/>
            <person name="Nagy L.G."/>
            <person name="Floudas D."/>
            <person name="Copeland A."/>
            <person name="Barry K.W."/>
            <person name="Cichocki N."/>
            <person name="Veneault-Fourrey C."/>
            <person name="LaButti K."/>
            <person name="Lindquist E.A."/>
            <person name="Lipzen A."/>
            <person name="Lundell T."/>
            <person name="Morin E."/>
            <person name="Murat C."/>
            <person name="Riley R."/>
            <person name="Ohm R."/>
            <person name="Sun H."/>
            <person name="Tunlid A."/>
            <person name="Henrissat B."/>
            <person name="Grigoriev I.V."/>
            <person name="Hibbett D.S."/>
            <person name="Martin F."/>
        </authorList>
    </citation>
    <scope>NUCLEOTIDE SEQUENCE [LARGE SCALE GENOMIC DNA]</scope>
    <source>
        <strain evidence="2 4">SS14</strain>
    </source>
</reference>
<dbReference type="Proteomes" id="UP000054279">
    <property type="component" value="Unassembled WGS sequence"/>
</dbReference>
<dbReference type="EMBL" id="KN837150">
    <property type="protein sequence ID" value="KIJ39683.1"/>
    <property type="molecule type" value="Genomic_DNA"/>
</dbReference>
<gene>
    <name evidence="3" type="ORF">M422DRAFT_257511</name>
    <name evidence="2" type="ORF">M422DRAFT_276381</name>
</gene>
<feature type="region of interest" description="Disordered" evidence="1">
    <location>
        <begin position="1"/>
        <end position="39"/>
    </location>
</feature>
<keyword evidence="4" id="KW-1185">Reference proteome</keyword>
<dbReference type="AlphaFoldDB" id="A0A0C9T2T2"/>
<name>A0A0C9T2T2_SPHS4</name>
<protein>
    <submittedName>
        <fullName evidence="2">Uncharacterized protein</fullName>
    </submittedName>
</protein>
<evidence type="ECO:0000313" key="2">
    <source>
        <dbReference type="EMBL" id="KIJ23108.1"/>
    </source>
</evidence>
<accession>A0A0C9T2T2</accession>
<evidence type="ECO:0000313" key="4">
    <source>
        <dbReference type="Proteomes" id="UP000054279"/>
    </source>
</evidence>
<dbReference type="EMBL" id="KN837801">
    <property type="protein sequence ID" value="KIJ23108.1"/>
    <property type="molecule type" value="Genomic_DNA"/>
</dbReference>
<dbReference type="HOGENOM" id="CLU_2514101_0_0_1"/>
<evidence type="ECO:0000256" key="1">
    <source>
        <dbReference type="SAM" id="MobiDB-lite"/>
    </source>
</evidence>
<organism evidence="2 4">
    <name type="scientific">Sphaerobolus stellatus (strain SS14)</name>
    <dbReference type="NCBI Taxonomy" id="990650"/>
    <lineage>
        <taxon>Eukaryota</taxon>
        <taxon>Fungi</taxon>
        <taxon>Dikarya</taxon>
        <taxon>Basidiomycota</taxon>
        <taxon>Agaricomycotina</taxon>
        <taxon>Agaricomycetes</taxon>
        <taxon>Phallomycetidae</taxon>
        <taxon>Geastrales</taxon>
        <taxon>Sphaerobolaceae</taxon>
        <taxon>Sphaerobolus</taxon>
    </lineage>
</organism>
<evidence type="ECO:0000313" key="3">
    <source>
        <dbReference type="EMBL" id="KIJ39683.1"/>
    </source>
</evidence>
<proteinExistence type="predicted"/>